<accession>A0A2Z4XXK6</accession>
<dbReference type="AlphaFoldDB" id="A0A2Z4XXK6"/>
<evidence type="ECO:0000259" key="2">
    <source>
        <dbReference type="PROSITE" id="PS51168"/>
    </source>
</evidence>
<dbReference type="GO" id="GO:0046417">
    <property type="term" value="P:chorismate metabolic process"/>
    <property type="evidence" value="ECO:0007669"/>
    <property type="project" value="InterPro"/>
</dbReference>
<dbReference type="EMBL" id="CP043424">
    <property type="protein sequence ID" value="QIW11410.1"/>
    <property type="molecule type" value="Genomic_DNA"/>
</dbReference>
<proteinExistence type="predicted"/>
<dbReference type="EMBL" id="CP021781">
    <property type="protein sequence ID" value="AXA33182.1"/>
    <property type="molecule type" value="Genomic_DNA"/>
</dbReference>
<protein>
    <recommendedName>
        <fullName evidence="1">chorismate mutase</fullName>
        <ecNumber evidence="1">5.4.99.5</ecNumber>
    </recommendedName>
</protein>
<dbReference type="OrthoDB" id="5604345at2"/>
<dbReference type="Proteomes" id="UP000251120">
    <property type="component" value="Chromosome"/>
</dbReference>
<evidence type="ECO:0000313" key="6">
    <source>
        <dbReference type="Proteomes" id="UP000681131"/>
    </source>
</evidence>
<reference evidence="4 6" key="2">
    <citation type="submission" date="2019-08" db="EMBL/GenBank/DDBJ databases">
        <title>Complete genome sequences of Francisella adeliensis (FSC1325 and FSC1326).</title>
        <authorList>
            <person name="Ohrman C."/>
            <person name="Uneklint I."/>
            <person name="Vallesi A."/>
            <person name="Karlsson L."/>
            <person name="Sjodin A."/>
        </authorList>
    </citation>
    <scope>NUCLEOTIDE SEQUENCE [LARGE SCALE GENOMIC DNA]</scope>
    <source>
        <strain evidence="4 6">FSC1325</strain>
    </source>
</reference>
<gene>
    <name evidence="3" type="ORF">CDH04_01540</name>
    <name evidence="4" type="ORF">FZC43_01545</name>
</gene>
<dbReference type="InterPro" id="IPR036263">
    <property type="entry name" value="Chorismate_II_sf"/>
</dbReference>
<evidence type="ECO:0000256" key="1">
    <source>
        <dbReference type="ARBA" id="ARBA00012404"/>
    </source>
</evidence>
<evidence type="ECO:0000313" key="3">
    <source>
        <dbReference type="EMBL" id="AXA33182.1"/>
    </source>
</evidence>
<dbReference type="KEGG" id="fad:CDH04_01540"/>
<dbReference type="Gene3D" id="1.20.59.10">
    <property type="entry name" value="Chorismate mutase"/>
    <property type="match status" value="1"/>
</dbReference>
<dbReference type="InterPro" id="IPR036979">
    <property type="entry name" value="CM_dom_sf"/>
</dbReference>
<keyword evidence="6" id="KW-1185">Reference proteome</keyword>
<dbReference type="PROSITE" id="PS51168">
    <property type="entry name" value="CHORISMATE_MUT_2"/>
    <property type="match status" value="1"/>
</dbReference>
<dbReference type="Pfam" id="PF01817">
    <property type="entry name" value="CM_2"/>
    <property type="match status" value="1"/>
</dbReference>
<dbReference type="RefSeq" id="WP_112869355.1">
    <property type="nucleotide sequence ID" value="NZ_CP021781.1"/>
</dbReference>
<dbReference type="SMART" id="SM00830">
    <property type="entry name" value="CM_2"/>
    <property type="match status" value="1"/>
</dbReference>
<dbReference type="InterPro" id="IPR002701">
    <property type="entry name" value="CM_II_prokaryot"/>
</dbReference>
<name>A0A2Z4XXK6_9GAMM</name>
<evidence type="ECO:0000313" key="4">
    <source>
        <dbReference type="EMBL" id="QIW11410.1"/>
    </source>
</evidence>
<sequence>MKLFKTVILAFVVIGVSYAGDEQTIRLIMQRAKLMEGIGVCKLKLNSSLYDAEQEVKVLQNAESIAKKYNLGLDSLLVFIQLQMDLSKQIENYYVINTSKEEANKQSDKCLLEYRDKIKSIDIKLYPSIAKNLSSLVKDKNLRLNLYELSQKNKIKGIPGEPDYLGLISLSIKNIKSV</sequence>
<feature type="domain" description="Chorismate mutase" evidence="2">
    <location>
        <begin position="1"/>
        <end position="95"/>
    </location>
</feature>
<dbReference type="Proteomes" id="UP000681131">
    <property type="component" value="Chromosome"/>
</dbReference>
<dbReference type="SUPFAM" id="SSF48600">
    <property type="entry name" value="Chorismate mutase II"/>
    <property type="match status" value="1"/>
</dbReference>
<organism evidence="3 5">
    <name type="scientific">Francisella adeliensis</name>
    <dbReference type="NCBI Taxonomy" id="2007306"/>
    <lineage>
        <taxon>Bacteria</taxon>
        <taxon>Pseudomonadati</taxon>
        <taxon>Pseudomonadota</taxon>
        <taxon>Gammaproteobacteria</taxon>
        <taxon>Thiotrichales</taxon>
        <taxon>Francisellaceae</taxon>
        <taxon>Francisella</taxon>
    </lineage>
</organism>
<evidence type="ECO:0000313" key="5">
    <source>
        <dbReference type="Proteomes" id="UP000251120"/>
    </source>
</evidence>
<dbReference type="EC" id="5.4.99.5" evidence="1"/>
<dbReference type="GO" id="GO:0004106">
    <property type="term" value="F:chorismate mutase activity"/>
    <property type="evidence" value="ECO:0007669"/>
    <property type="project" value="UniProtKB-EC"/>
</dbReference>
<reference evidence="3 5" key="1">
    <citation type="submission" date="2017-06" db="EMBL/GenBank/DDBJ databases">
        <title>Complete genome of Francisella adeliensis.</title>
        <authorList>
            <person name="Vallesi A."/>
            <person name="Sjodin A."/>
        </authorList>
    </citation>
    <scope>NUCLEOTIDE SEQUENCE [LARGE SCALE GENOMIC DNA]</scope>
    <source>
        <strain evidence="3 5">FDC440</strain>
    </source>
</reference>